<feature type="domain" description="GHMP kinase C-terminal" evidence="14">
    <location>
        <begin position="254"/>
        <end position="317"/>
    </location>
</feature>
<keyword evidence="4" id="KW-0963">Cytoplasm</keyword>
<evidence type="ECO:0000256" key="6">
    <source>
        <dbReference type="ARBA" id="ARBA00022679"/>
    </source>
</evidence>
<evidence type="ECO:0000313" key="15">
    <source>
        <dbReference type="EMBL" id="GIF57621.1"/>
    </source>
</evidence>
<comment type="subcellular location">
    <subcellularLocation>
        <location evidence="1">Cytoplasm</location>
    </subcellularLocation>
</comment>
<evidence type="ECO:0000256" key="4">
    <source>
        <dbReference type="ARBA" id="ARBA00022490"/>
    </source>
</evidence>
<dbReference type="PANTHER" id="PTHR43290">
    <property type="entry name" value="MEVALONATE KINASE"/>
    <property type="match status" value="1"/>
</dbReference>
<comment type="caution">
    <text evidence="15">The sequence shown here is derived from an EMBL/GenBank/DDBJ whole genome shotgun (WGS) entry which is preliminary data.</text>
</comment>
<dbReference type="InterPro" id="IPR036554">
    <property type="entry name" value="GHMP_kinase_C_sf"/>
</dbReference>
<dbReference type="SUPFAM" id="SSF55060">
    <property type="entry name" value="GHMP Kinase, C-terminal domain"/>
    <property type="match status" value="1"/>
</dbReference>
<evidence type="ECO:0000256" key="1">
    <source>
        <dbReference type="ARBA" id="ARBA00004496"/>
    </source>
</evidence>
<keyword evidence="10" id="KW-0460">Magnesium</keyword>
<gene>
    <name evidence="15" type="ORF">Air01nite_37160</name>
</gene>
<dbReference type="Pfam" id="PF00288">
    <property type="entry name" value="GHMP_kinases_N"/>
    <property type="match status" value="1"/>
</dbReference>
<dbReference type="InterPro" id="IPR006205">
    <property type="entry name" value="Mev_gal_kin"/>
</dbReference>
<evidence type="ECO:0000256" key="5">
    <source>
        <dbReference type="ARBA" id="ARBA00022516"/>
    </source>
</evidence>
<dbReference type="RefSeq" id="WP_203703899.1">
    <property type="nucleotide sequence ID" value="NZ_BAAALU010000019.1"/>
</dbReference>
<comment type="pathway">
    <text evidence="12">Isoprenoid biosynthesis; isopentenyl diphosphate biosynthesis via mevalonate pathway; isopentenyl diphosphate from (R)-mevalonate: step 1/3.</text>
</comment>
<dbReference type="EC" id="2.7.1.36" evidence="3"/>
<dbReference type="Proteomes" id="UP000624325">
    <property type="component" value="Unassembled WGS sequence"/>
</dbReference>
<dbReference type="InterPro" id="IPR006203">
    <property type="entry name" value="GHMP_knse_ATP-bd_CS"/>
</dbReference>
<dbReference type="EMBL" id="BONC01000025">
    <property type="protein sequence ID" value="GIF57621.1"/>
    <property type="molecule type" value="Genomic_DNA"/>
</dbReference>
<evidence type="ECO:0000256" key="10">
    <source>
        <dbReference type="ARBA" id="ARBA00022842"/>
    </source>
</evidence>
<evidence type="ECO:0000256" key="2">
    <source>
        <dbReference type="ARBA" id="ARBA00006495"/>
    </source>
</evidence>
<dbReference type="Gene3D" id="3.30.70.890">
    <property type="entry name" value="GHMP kinase, C-terminal domain"/>
    <property type="match status" value="1"/>
</dbReference>
<evidence type="ECO:0000259" key="13">
    <source>
        <dbReference type="Pfam" id="PF00288"/>
    </source>
</evidence>
<keyword evidence="6" id="KW-0808">Transferase</keyword>
<evidence type="ECO:0000256" key="11">
    <source>
        <dbReference type="ARBA" id="ARBA00023098"/>
    </source>
</evidence>
<dbReference type="SUPFAM" id="SSF54211">
    <property type="entry name" value="Ribosomal protein S5 domain 2-like"/>
    <property type="match status" value="1"/>
</dbReference>
<dbReference type="Gene3D" id="3.30.230.10">
    <property type="match status" value="1"/>
</dbReference>
<evidence type="ECO:0000256" key="9">
    <source>
        <dbReference type="ARBA" id="ARBA00022840"/>
    </source>
</evidence>
<feature type="domain" description="GHMP kinase N-terminal" evidence="13">
    <location>
        <begin position="91"/>
        <end position="180"/>
    </location>
</feature>
<reference evidence="15 16" key="1">
    <citation type="submission" date="2021-01" db="EMBL/GenBank/DDBJ databases">
        <title>Whole genome shotgun sequence of Asanoa iriomotensis NBRC 100142.</title>
        <authorList>
            <person name="Komaki H."/>
            <person name="Tamura T."/>
        </authorList>
    </citation>
    <scope>NUCLEOTIDE SEQUENCE [LARGE SCALE GENOMIC DNA]</scope>
    <source>
        <strain evidence="15 16">NBRC 100142</strain>
    </source>
</reference>
<evidence type="ECO:0000256" key="3">
    <source>
        <dbReference type="ARBA" id="ARBA00012103"/>
    </source>
</evidence>
<dbReference type="InterPro" id="IPR006204">
    <property type="entry name" value="GHMP_kinase_N_dom"/>
</dbReference>
<keyword evidence="7" id="KW-0547">Nucleotide-binding</keyword>
<protein>
    <recommendedName>
        <fullName evidence="3">mevalonate kinase</fullName>
        <ecNumber evidence="3">2.7.1.36</ecNumber>
    </recommendedName>
</protein>
<accession>A0ABQ4C491</accession>
<dbReference type="InterPro" id="IPR014721">
    <property type="entry name" value="Ribsml_uS5_D2-typ_fold_subgr"/>
</dbReference>
<dbReference type="PRINTS" id="PR00959">
    <property type="entry name" value="MEVGALKINASE"/>
</dbReference>
<dbReference type="Pfam" id="PF08544">
    <property type="entry name" value="GHMP_kinases_C"/>
    <property type="match status" value="1"/>
</dbReference>
<dbReference type="GO" id="GO:0016301">
    <property type="term" value="F:kinase activity"/>
    <property type="evidence" value="ECO:0007669"/>
    <property type="project" value="UniProtKB-KW"/>
</dbReference>
<dbReference type="PANTHER" id="PTHR43290:SF2">
    <property type="entry name" value="MEVALONATE KINASE"/>
    <property type="match status" value="1"/>
</dbReference>
<keyword evidence="16" id="KW-1185">Reference proteome</keyword>
<evidence type="ECO:0000256" key="7">
    <source>
        <dbReference type="ARBA" id="ARBA00022741"/>
    </source>
</evidence>
<evidence type="ECO:0000313" key="16">
    <source>
        <dbReference type="Proteomes" id="UP000624325"/>
    </source>
</evidence>
<evidence type="ECO:0000259" key="14">
    <source>
        <dbReference type="Pfam" id="PF08544"/>
    </source>
</evidence>
<keyword evidence="11" id="KW-0443">Lipid metabolism</keyword>
<name>A0ABQ4C491_9ACTN</name>
<sequence>MSAPVMAETRERVRSAAVSACAPGRLCLAGESLDWMTGGPSVVAAVPLHTQVSVTRGDGGPVVLRSPDSEPTARAVALSDLGGYAGDGLDYMQATAKVVKESWPLLMGGATIEARSSVPVGAGLSSSAALTVATAAALMRFAVGVIPQAASVAWAAYHAEAGELGTGAGWMDFLACTHGGVCRIDAGEQPRVTRLSDSLGTPLVLIDTVQRRTTRAVLASKRDRFRSGDPGMRAYADAATGLVDEMTGELRAAMPDPGRVGALLNEGQTLLRDLVRCSTDLTDHCVIRCLAAGAYGAKLTGSGHGGCLFALVPLDAIGPVLATLRDLPVRVMVFTTSESHGVVFPPSEF</sequence>
<organism evidence="15 16">
    <name type="scientific">Asanoa iriomotensis</name>
    <dbReference type="NCBI Taxonomy" id="234613"/>
    <lineage>
        <taxon>Bacteria</taxon>
        <taxon>Bacillati</taxon>
        <taxon>Actinomycetota</taxon>
        <taxon>Actinomycetes</taxon>
        <taxon>Micromonosporales</taxon>
        <taxon>Micromonosporaceae</taxon>
        <taxon>Asanoa</taxon>
    </lineage>
</organism>
<comment type="similarity">
    <text evidence="2">Belongs to the GHMP kinase family. Mevalonate kinase subfamily.</text>
</comment>
<keyword evidence="9" id="KW-0067">ATP-binding</keyword>
<proteinExistence type="inferred from homology"/>
<dbReference type="InterPro" id="IPR013750">
    <property type="entry name" value="GHMP_kinase_C_dom"/>
</dbReference>
<evidence type="ECO:0000256" key="12">
    <source>
        <dbReference type="ARBA" id="ARBA00029438"/>
    </source>
</evidence>
<dbReference type="PROSITE" id="PS00627">
    <property type="entry name" value="GHMP_KINASES_ATP"/>
    <property type="match status" value="1"/>
</dbReference>
<dbReference type="InterPro" id="IPR020568">
    <property type="entry name" value="Ribosomal_Su5_D2-typ_SF"/>
</dbReference>
<evidence type="ECO:0000256" key="8">
    <source>
        <dbReference type="ARBA" id="ARBA00022777"/>
    </source>
</evidence>
<keyword evidence="5" id="KW-0444">Lipid biosynthesis</keyword>
<keyword evidence="8 15" id="KW-0418">Kinase</keyword>